<gene>
    <name evidence="2" type="ordered locus">Sterm_2555</name>
</gene>
<evidence type="ECO:0000313" key="2">
    <source>
        <dbReference type="EMBL" id="ACZ09405.1"/>
    </source>
</evidence>
<evidence type="ECO:0008006" key="4">
    <source>
        <dbReference type="Google" id="ProtNLM"/>
    </source>
</evidence>
<dbReference type="PROSITE" id="PS51257">
    <property type="entry name" value="PROKAR_LIPOPROTEIN"/>
    <property type="match status" value="1"/>
</dbReference>
<keyword evidence="3" id="KW-1185">Reference proteome</keyword>
<accession>D1AM31</accession>
<reference evidence="2 3" key="2">
    <citation type="journal article" date="2010" name="Stand. Genomic Sci.">
        <title>Complete genome sequence of Sebaldella termitidis type strain (NCTC 11300).</title>
        <authorList>
            <person name="Harmon-Smith M."/>
            <person name="Celia L."/>
            <person name="Chertkov O."/>
            <person name="Lapidus A."/>
            <person name="Copeland A."/>
            <person name="Glavina Del Rio T."/>
            <person name="Nolan M."/>
            <person name="Lucas S."/>
            <person name="Tice H."/>
            <person name="Cheng J.F."/>
            <person name="Han C."/>
            <person name="Detter J.C."/>
            <person name="Bruce D."/>
            <person name="Goodwin L."/>
            <person name="Pitluck S."/>
            <person name="Pati A."/>
            <person name="Liolios K."/>
            <person name="Ivanova N."/>
            <person name="Mavromatis K."/>
            <person name="Mikhailova N."/>
            <person name="Chen A."/>
            <person name="Palaniappan K."/>
            <person name="Land M."/>
            <person name="Hauser L."/>
            <person name="Chang Y.J."/>
            <person name="Jeffries C.D."/>
            <person name="Brettin T."/>
            <person name="Goker M."/>
            <person name="Beck B."/>
            <person name="Bristow J."/>
            <person name="Eisen J.A."/>
            <person name="Markowitz V."/>
            <person name="Hugenholtz P."/>
            <person name="Kyrpides N.C."/>
            <person name="Klenk H.P."/>
            <person name="Chen F."/>
        </authorList>
    </citation>
    <scope>NUCLEOTIDE SEQUENCE [LARGE SCALE GENOMIC DNA]</scope>
    <source>
        <strain evidence="3">ATCC 33386 / NCTC 11300</strain>
    </source>
</reference>
<dbReference type="KEGG" id="str:Sterm_2555"/>
<feature type="signal peptide" evidence="1">
    <location>
        <begin position="1"/>
        <end position="18"/>
    </location>
</feature>
<keyword evidence="1" id="KW-0732">Signal</keyword>
<dbReference type="HOGENOM" id="CLU_3316775_0_0_0"/>
<sequence>MKKVRLFILVMICMSALGSCGSRKCSTNGINVCGPAVNR</sequence>
<dbReference type="Proteomes" id="UP000000845">
    <property type="component" value="Chromosome"/>
</dbReference>
<evidence type="ECO:0000313" key="3">
    <source>
        <dbReference type="Proteomes" id="UP000000845"/>
    </source>
</evidence>
<dbReference type="STRING" id="526218.Sterm_2555"/>
<dbReference type="AlphaFoldDB" id="D1AM31"/>
<feature type="chain" id="PRO_5003020906" description="Lipoprotein" evidence="1">
    <location>
        <begin position="19"/>
        <end position="39"/>
    </location>
</feature>
<name>D1AM31_SEBTE</name>
<evidence type="ECO:0000256" key="1">
    <source>
        <dbReference type="SAM" id="SignalP"/>
    </source>
</evidence>
<proteinExistence type="predicted"/>
<dbReference type="EMBL" id="CP001739">
    <property type="protein sequence ID" value="ACZ09405.1"/>
    <property type="molecule type" value="Genomic_DNA"/>
</dbReference>
<reference evidence="3" key="1">
    <citation type="submission" date="2009-09" db="EMBL/GenBank/DDBJ databases">
        <title>The complete chromosome of Sebaldella termitidis ATCC 33386.</title>
        <authorList>
            <consortium name="US DOE Joint Genome Institute (JGI-PGF)"/>
            <person name="Lucas S."/>
            <person name="Copeland A."/>
            <person name="Lapidus A."/>
            <person name="Glavina del Rio T."/>
            <person name="Dalin E."/>
            <person name="Tice H."/>
            <person name="Bruce D."/>
            <person name="Goodwin L."/>
            <person name="Pitluck S."/>
            <person name="Kyrpides N."/>
            <person name="Mavromatis K."/>
            <person name="Ivanova N."/>
            <person name="Mikhailova N."/>
            <person name="Sims D."/>
            <person name="Meincke L."/>
            <person name="Brettin T."/>
            <person name="Detter J.C."/>
            <person name="Han C."/>
            <person name="Larimer F."/>
            <person name="Land M."/>
            <person name="Hauser L."/>
            <person name="Markowitz V."/>
            <person name="Cheng J.F."/>
            <person name="Hugenholtz P."/>
            <person name="Woyke T."/>
            <person name="Wu D."/>
            <person name="Eisen J.A."/>
        </authorList>
    </citation>
    <scope>NUCLEOTIDE SEQUENCE [LARGE SCALE GENOMIC DNA]</scope>
    <source>
        <strain evidence="3">ATCC 33386 / NCTC 11300</strain>
    </source>
</reference>
<organism evidence="2 3">
    <name type="scientific">Sebaldella termitidis (strain ATCC 33386 / NCTC 11300)</name>
    <dbReference type="NCBI Taxonomy" id="526218"/>
    <lineage>
        <taxon>Bacteria</taxon>
        <taxon>Fusobacteriati</taxon>
        <taxon>Fusobacteriota</taxon>
        <taxon>Fusobacteriia</taxon>
        <taxon>Fusobacteriales</taxon>
        <taxon>Leptotrichiaceae</taxon>
        <taxon>Sebaldella</taxon>
    </lineage>
</organism>
<protein>
    <recommendedName>
        <fullName evidence="4">Lipoprotein</fullName>
    </recommendedName>
</protein>